<dbReference type="PANTHER" id="PTHR43784">
    <property type="entry name" value="GDSL-LIKE LIPASE/ACYLHYDROLASE, PUTATIVE (AFU_ORTHOLOGUE AFUA_2G00820)-RELATED"/>
    <property type="match status" value="1"/>
</dbReference>
<accession>A0A6G4R119</accession>
<organism evidence="3">
    <name type="scientific">Caulobacter sp. 602-2</name>
    <dbReference type="NCBI Taxonomy" id="2710887"/>
    <lineage>
        <taxon>Bacteria</taxon>
        <taxon>Pseudomonadati</taxon>
        <taxon>Pseudomonadota</taxon>
        <taxon>Alphaproteobacteria</taxon>
        <taxon>Caulobacterales</taxon>
        <taxon>Caulobacteraceae</taxon>
        <taxon>Caulobacter</taxon>
    </lineage>
</organism>
<dbReference type="InterPro" id="IPR013830">
    <property type="entry name" value="SGNH_hydro"/>
</dbReference>
<dbReference type="PANTHER" id="PTHR43784:SF2">
    <property type="entry name" value="GDSL-LIKE LIPASE_ACYLHYDROLASE, PUTATIVE (AFU_ORTHOLOGUE AFUA_2G00820)-RELATED"/>
    <property type="match status" value="1"/>
</dbReference>
<protein>
    <submittedName>
        <fullName evidence="3">SGNH/GDSL hydrolase family protein</fullName>
    </submittedName>
</protein>
<proteinExistence type="predicted"/>
<dbReference type="AlphaFoldDB" id="A0A6G4R119"/>
<feature type="chain" id="PRO_5026310491" evidence="1">
    <location>
        <begin position="36"/>
        <end position="428"/>
    </location>
</feature>
<dbReference type="InterPro" id="IPR036514">
    <property type="entry name" value="SGNH_hydro_sf"/>
</dbReference>
<keyword evidence="1" id="KW-0732">Signal</keyword>
<keyword evidence="3" id="KW-0378">Hydrolase</keyword>
<dbReference type="Gene3D" id="3.40.50.1110">
    <property type="entry name" value="SGNH hydrolase"/>
    <property type="match status" value="1"/>
</dbReference>
<evidence type="ECO:0000313" key="3">
    <source>
        <dbReference type="EMBL" id="NGM50868.1"/>
    </source>
</evidence>
<dbReference type="InterPro" id="IPR053140">
    <property type="entry name" value="GDSL_Rv0518-like"/>
</dbReference>
<evidence type="ECO:0000256" key="1">
    <source>
        <dbReference type="SAM" id="SignalP"/>
    </source>
</evidence>
<reference evidence="3" key="1">
    <citation type="submission" date="2020-02" db="EMBL/GenBank/DDBJ databases">
        <authorList>
            <person name="Gao J."/>
            <person name="Sun J."/>
        </authorList>
    </citation>
    <scope>NUCLEOTIDE SEQUENCE</scope>
    <source>
        <strain evidence="3">602-2</strain>
    </source>
</reference>
<dbReference type="GO" id="GO:0016788">
    <property type="term" value="F:hydrolase activity, acting on ester bonds"/>
    <property type="evidence" value="ECO:0007669"/>
    <property type="project" value="UniProtKB-ARBA"/>
</dbReference>
<feature type="signal peptide" evidence="1">
    <location>
        <begin position="1"/>
        <end position="35"/>
    </location>
</feature>
<dbReference type="SUPFAM" id="SSF52266">
    <property type="entry name" value="SGNH hydrolase"/>
    <property type="match status" value="1"/>
</dbReference>
<feature type="domain" description="SGNH hydrolase-type esterase" evidence="2">
    <location>
        <begin position="216"/>
        <end position="413"/>
    </location>
</feature>
<dbReference type="RefSeq" id="WP_165259776.1">
    <property type="nucleotide sequence ID" value="NZ_JAAKGT010000006.1"/>
</dbReference>
<dbReference type="Pfam" id="PF13472">
    <property type="entry name" value="Lipase_GDSL_2"/>
    <property type="match status" value="1"/>
</dbReference>
<dbReference type="EMBL" id="JAAKGT010000006">
    <property type="protein sequence ID" value="NGM50868.1"/>
    <property type="molecule type" value="Genomic_DNA"/>
</dbReference>
<sequence length="428" mass="45286">MRDTFALSFTRGRSRVLQAALLAALGLLASSLAPAEASEAGSGWVSAWSTGLMTADAAHPPPFAQGPTTVRQVVRLTGGGKRVRLRLSNAFGSGPLQIDAARLALSSKPKSAAIDPSSVRKVTFDGRDWVIIPPGAVYLSDPVDMPVAPLARLAVTLQFPVAPPGATIHRAARTTTYLAAGADPSAADLPAAATILQWLQLSAVEVENPKAVVIAAFGDSITDGSGTRDNSYQRWPDLLAERLQADPKRRHWAIINAGIGGNRLLKDGLSPSGLARLDRDALSLPGVQTLIVLIGVNDIGFVSREGPVTPDTRQVVVEGLKSGYRQVVERAHARGVRVVGATILPFGGAKAYRSDADADADRQAVNDWIRTSGVFDAVIDLDAVVRDQDRPATLRAEYDSGDHLHPSPAGYRAIADAIPLDLLVARRR</sequence>
<name>A0A6G4R119_9CAUL</name>
<dbReference type="CDD" id="cd01830">
    <property type="entry name" value="XynE_like"/>
    <property type="match status" value="1"/>
</dbReference>
<evidence type="ECO:0000259" key="2">
    <source>
        <dbReference type="Pfam" id="PF13472"/>
    </source>
</evidence>
<gene>
    <name evidence="3" type="ORF">G5B46_14740</name>
</gene>
<comment type="caution">
    <text evidence="3">The sequence shown here is derived from an EMBL/GenBank/DDBJ whole genome shotgun (WGS) entry which is preliminary data.</text>
</comment>